<protein>
    <submittedName>
        <fullName evidence="2">Uncharacterized protein</fullName>
    </submittedName>
</protein>
<feature type="compositionally biased region" description="Acidic residues" evidence="1">
    <location>
        <begin position="221"/>
        <end position="241"/>
    </location>
</feature>
<evidence type="ECO:0000256" key="1">
    <source>
        <dbReference type="SAM" id="MobiDB-lite"/>
    </source>
</evidence>
<proteinExistence type="predicted"/>
<feature type="compositionally biased region" description="Low complexity" evidence="1">
    <location>
        <begin position="758"/>
        <end position="784"/>
    </location>
</feature>
<evidence type="ECO:0000313" key="2">
    <source>
        <dbReference type="EMBL" id="KAL1586970.1"/>
    </source>
</evidence>
<feature type="compositionally biased region" description="Acidic residues" evidence="1">
    <location>
        <begin position="113"/>
        <end position="184"/>
    </location>
</feature>
<feature type="compositionally biased region" description="Polar residues" evidence="1">
    <location>
        <begin position="746"/>
        <end position="757"/>
    </location>
</feature>
<feature type="compositionally biased region" description="Polar residues" evidence="1">
    <location>
        <begin position="625"/>
        <end position="640"/>
    </location>
</feature>
<feature type="region of interest" description="Disordered" evidence="1">
    <location>
        <begin position="296"/>
        <end position="350"/>
    </location>
</feature>
<feature type="region of interest" description="Disordered" evidence="1">
    <location>
        <begin position="570"/>
        <end position="699"/>
    </location>
</feature>
<feature type="compositionally biased region" description="Low complexity" evidence="1">
    <location>
        <begin position="929"/>
        <end position="940"/>
    </location>
</feature>
<dbReference type="Proteomes" id="UP000803884">
    <property type="component" value="Unassembled WGS sequence"/>
</dbReference>
<name>A0AB34KTU7_9PEZI</name>
<feature type="compositionally biased region" description="Polar residues" evidence="1">
    <location>
        <begin position="825"/>
        <end position="839"/>
    </location>
</feature>
<feature type="compositionally biased region" description="Acidic residues" evidence="1">
    <location>
        <begin position="194"/>
        <end position="208"/>
    </location>
</feature>
<feature type="region of interest" description="Disordered" evidence="1">
    <location>
        <begin position="23"/>
        <end position="283"/>
    </location>
</feature>
<evidence type="ECO:0000313" key="3">
    <source>
        <dbReference type="Proteomes" id="UP000803884"/>
    </source>
</evidence>
<feature type="region of interest" description="Disordered" evidence="1">
    <location>
        <begin position="722"/>
        <end position="1102"/>
    </location>
</feature>
<dbReference type="GeneID" id="96005558"/>
<keyword evidence="3" id="KW-1185">Reference proteome</keyword>
<accession>A0AB34KTU7</accession>
<comment type="caution">
    <text evidence="2">The sequence shown here is derived from an EMBL/GenBank/DDBJ whole genome shotgun (WGS) entry which is preliminary data.</text>
</comment>
<sequence length="1102" mass="112002">MVAGFGDIVKTGFDIVGDAAGAVFGSSDEHEPSQAPVEAAPPPTQAPAAAAPVAPPPPTVVYITPPAVQAPPPTVIVPPSTVIAAPAVTVTPSSSDKAEEDTEKSEKSGDAPAESEPESDESASEESEGSAEPEDALPESELESDVSEDPEESLESEVASEDFESGGDESVLEDAEESAESMDEALEKRMVSDSLEDTEELISDESVAEDTGGPTETTDVLLEDELASDSLGDTEDSDESIDATTETEPLSGSVEDTEDSSTSTDDLPSTESASDAPDLDASSPMIADEYAALSPNDRMEATSMESTTGLDSPSIGENPDESPLGHKAISGEESAMDDTGTDQTFDKDIYDDDEPLRRRFAAIMPRLVSSTLMALSGVTSFATPEHAALIGSTPATATTSSLLSIRPTSVGLGTYNGSPLVLSARSQPTAVPDAVQAMAAPVTYTTCVPGQACYGINGTLTTSLSLPMTTTPRSPNETNATITMNDALHPTSALSPRQASDPMSNPATAGASTMLNPNATSRLHHRRFQEPPASILETLSPPGLLAPLITHNGVPTTLATSPIQTNMGGSAAHFGPTPVVQSASGLPRTEPMGEPLMQTAVPPGILAGASSSALPSMGPVGQLSALPSGNPAGTSQSTLPSMGPTGNLDPLPSDSLAGSSPSILPSTGLVGQLDASKGGPGSQSTPSGSSEGNKQNDFPVKIDVVLGPNDKELDYIKIGVPLRAGSDEPSNPRGKASPQAPKDGSNDQSQNNNAQRPSDQGSSGQVASGQSPSGQASSGQIPSGEVSSGQASTGQISSGQVSSGQVSSGQVSSDESSNSLVPSGPNKNSAQSAQKITSRISRRTPNPPRSGSSNPQGSESPNRLRSAIGSFRSRFRPQRNQGPPSNPPAARQPGNPPPYNASSAERLRAQGTPPVYSGPPSYHTQDQNAASRAASSHQSSLRGQPASGSGARTPAGHEHLGMHRVQGDASSTMEDFEPAGILDPNGRQGQGHGAAGSGGGAVGSSSGAQGGASAGQGPQGSSPGPGRGPSSQPGGNHRLSKRGVGLDRYHDDGDETLFADGDSGDTRLVKRARTSRAPFDGDDGYSDQGASGADGAHEWLKR</sequence>
<feature type="compositionally biased region" description="Low complexity" evidence="1">
    <location>
        <begin position="260"/>
        <end position="283"/>
    </location>
</feature>
<gene>
    <name evidence="2" type="ORF">WHR41_04114</name>
</gene>
<dbReference type="AlphaFoldDB" id="A0AB34KTU7"/>
<dbReference type="RefSeq" id="XP_069230075.1">
    <property type="nucleotide sequence ID" value="XM_069372720.1"/>
</dbReference>
<organism evidence="2 3">
    <name type="scientific">Cladosporium halotolerans</name>
    <dbReference type="NCBI Taxonomy" id="1052096"/>
    <lineage>
        <taxon>Eukaryota</taxon>
        <taxon>Fungi</taxon>
        <taxon>Dikarya</taxon>
        <taxon>Ascomycota</taxon>
        <taxon>Pezizomycotina</taxon>
        <taxon>Dothideomycetes</taxon>
        <taxon>Dothideomycetidae</taxon>
        <taxon>Cladosporiales</taxon>
        <taxon>Cladosporiaceae</taxon>
        <taxon>Cladosporium</taxon>
    </lineage>
</organism>
<feature type="compositionally biased region" description="Polar residues" evidence="1">
    <location>
        <begin position="849"/>
        <end position="863"/>
    </location>
</feature>
<feature type="compositionally biased region" description="Gly residues" evidence="1">
    <location>
        <begin position="988"/>
        <end position="1027"/>
    </location>
</feature>
<feature type="compositionally biased region" description="Low complexity" evidence="1">
    <location>
        <begin position="792"/>
        <end position="819"/>
    </location>
</feature>
<feature type="compositionally biased region" description="Polar residues" evidence="1">
    <location>
        <begin position="656"/>
        <end position="665"/>
    </location>
</feature>
<feature type="compositionally biased region" description="Low complexity" evidence="1">
    <location>
        <begin position="682"/>
        <end position="692"/>
    </location>
</feature>
<reference evidence="2 3" key="1">
    <citation type="journal article" date="2020" name="Microbiol. Resour. Announc.">
        <title>Draft Genome Sequence of a Cladosporium Species Isolated from the Mesophotic Ascidian Didemnum maculosum.</title>
        <authorList>
            <person name="Gioti A."/>
            <person name="Siaperas R."/>
            <person name="Nikolaivits E."/>
            <person name="Le Goff G."/>
            <person name="Ouazzani J."/>
            <person name="Kotoulas G."/>
            <person name="Topakas E."/>
        </authorList>
    </citation>
    <scope>NUCLEOTIDE SEQUENCE [LARGE SCALE GENOMIC DNA]</scope>
    <source>
        <strain evidence="2 3">TM138-S3</strain>
    </source>
</reference>
<dbReference type="EMBL" id="JAAQHG020000012">
    <property type="protein sequence ID" value="KAL1586970.1"/>
    <property type="molecule type" value="Genomic_DNA"/>
</dbReference>